<keyword evidence="2" id="KW-1185">Reference proteome</keyword>
<evidence type="ECO:0000313" key="1">
    <source>
        <dbReference type="EMBL" id="GIY49405.1"/>
    </source>
</evidence>
<reference evidence="1 2" key="1">
    <citation type="submission" date="2021-06" db="EMBL/GenBank/DDBJ databases">
        <title>Caerostris darwini draft genome.</title>
        <authorList>
            <person name="Kono N."/>
            <person name="Arakawa K."/>
        </authorList>
    </citation>
    <scope>NUCLEOTIDE SEQUENCE [LARGE SCALE GENOMIC DNA]</scope>
</reference>
<protein>
    <submittedName>
        <fullName evidence="1">Uncharacterized protein</fullName>
    </submittedName>
</protein>
<comment type="caution">
    <text evidence="1">The sequence shown here is derived from an EMBL/GenBank/DDBJ whole genome shotgun (WGS) entry which is preliminary data.</text>
</comment>
<dbReference type="AlphaFoldDB" id="A0AAV4TT46"/>
<accession>A0AAV4TT46</accession>
<organism evidence="1 2">
    <name type="scientific">Caerostris darwini</name>
    <dbReference type="NCBI Taxonomy" id="1538125"/>
    <lineage>
        <taxon>Eukaryota</taxon>
        <taxon>Metazoa</taxon>
        <taxon>Ecdysozoa</taxon>
        <taxon>Arthropoda</taxon>
        <taxon>Chelicerata</taxon>
        <taxon>Arachnida</taxon>
        <taxon>Araneae</taxon>
        <taxon>Araneomorphae</taxon>
        <taxon>Entelegynae</taxon>
        <taxon>Araneoidea</taxon>
        <taxon>Araneidae</taxon>
        <taxon>Caerostris</taxon>
    </lineage>
</organism>
<name>A0AAV4TT46_9ARAC</name>
<dbReference type="Proteomes" id="UP001054837">
    <property type="component" value="Unassembled WGS sequence"/>
</dbReference>
<evidence type="ECO:0000313" key="2">
    <source>
        <dbReference type="Proteomes" id="UP001054837"/>
    </source>
</evidence>
<proteinExistence type="predicted"/>
<gene>
    <name evidence="1" type="ORF">CDAR_600841</name>
</gene>
<dbReference type="EMBL" id="BPLQ01010221">
    <property type="protein sequence ID" value="GIY49405.1"/>
    <property type="molecule type" value="Genomic_DNA"/>
</dbReference>
<sequence length="81" mass="9575">MMENEVKQQLNSSLNDFQMYVIFLVSILNSEINRADINFWAGIARWTARWISELGNPNPKFHVETEFENDKFVVQKIIAFH</sequence>